<name>A0A699ZIU8_HAELA</name>
<feature type="region of interest" description="Disordered" evidence="1">
    <location>
        <begin position="24"/>
        <end position="60"/>
    </location>
</feature>
<evidence type="ECO:0000256" key="1">
    <source>
        <dbReference type="SAM" id="MobiDB-lite"/>
    </source>
</evidence>
<dbReference type="AlphaFoldDB" id="A0A699ZIU8"/>
<dbReference type="Proteomes" id="UP000485058">
    <property type="component" value="Unassembled WGS sequence"/>
</dbReference>
<evidence type="ECO:0000313" key="3">
    <source>
        <dbReference type="Proteomes" id="UP000485058"/>
    </source>
</evidence>
<feature type="compositionally biased region" description="Acidic residues" evidence="1">
    <location>
        <begin position="43"/>
        <end position="52"/>
    </location>
</feature>
<evidence type="ECO:0000313" key="2">
    <source>
        <dbReference type="EMBL" id="GFH21905.1"/>
    </source>
</evidence>
<accession>A0A699ZIU8</accession>
<organism evidence="2 3">
    <name type="scientific">Haematococcus lacustris</name>
    <name type="common">Green alga</name>
    <name type="synonym">Haematococcus pluvialis</name>
    <dbReference type="NCBI Taxonomy" id="44745"/>
    <lineage>
        <taxon>Eukaryota</taxon>
        <taxon>Viridiplantae</taxon>
        <taxon>Chlorophyta</taxon>
        <taxon>core chlorophytes</taxon>
        <taxon>Chlorophyceae</taxon>
        <taxon>CS clade</taxon>
        <taxon>Chlamydomonadales</taxon>
        <taxon>Haematococcaceae</taxon>
        <taxon>Haematococcus</taxon>
    </lineage>
</organism>
<keyword evidence="3" id="KW-1185">Reference proteome</keyword>
<comment type="caution">
    <text evidence="2">The sequence shown here is derived from an EMBL/GenBank/DDBJ whole genome shotgun (WGS) entry which is preliminary data.</text>
</comment>
<reference evidence="2 3" key="1">
    <citation type="submission" date="2020-02" db="EMBL/GenBank/DDBJ databases">
        <title>Draft genome sequence of Haematococcus lacustris strain NIES-144.</title>
        <authorList>
            <person name="Morimoto D."/>
            <person name="Nakagawa S."/>
            <person name="Yoshida T."/>
            <person name="Sawayama S."/>
        </authorList>
    </citation>
    <scope>NUCLEOTIDE SEQUENCE [LARGE SCALE GENOMIC DNA]</scope>
    <source>
        <strain evidence="2 3">NIES-144</strain>
    </source>
</reference>
<protein>
    <submittedName>
        <fullName evidence="2">Uncharacterized protein</fullName>
    </submittedName>
</protein>
<proteinExistence type="predicted"/>
<sequence>MVLQNTSGFERRQCELEKRREILRQAREKAEQPGSAAAPAVADAEDTADESDASSRRLELPRNLKATDLYEEQAAKALKAPLANPLESSPLNFSLPAMPEKLSDIKTPVTAKAGKRRGPLPLPVAQLLELGLMAGFVAAITKYNDQTTKVADAVWKVIVAAYTKLESLTAAKTA</sequence>
<gene>
    <name evidence="2" type="ORF">HaLaN_19287</name>
</gene>
<dbReference type="EMBL" id="BLLF01001928">
    <property type="protein sequence ID" value="GFH21905.1"/>
    <property type="molecule type" value="Genomic_DNA"/>
</dbReference>